<dbReference type="AlphaFoldDB" id="A0AAD7NFI5"/>
<organism evidence="1 2">
    <name type="scientific">Mycena metata</name>
    <dbReference type="NCBI Taxonomy" id="1033252"/>
    <lineage>
        <taxon>Eukaryota</taxon>
        <taxon>Fungi</taxon>
        <taxon>Dikarya</taxon>
        <taxon>Basidiomycota</taxon>
        <taxon>Agaricomycotina</taxon>
        <taxon>Agaricomycetes</taxon>
        <taxon>Agaricomycetidae</taxon>
        <taxon>Agaricales</taxon>
        <taxon>Marasmiineae</taxon>
        <taxon>Mycenaceae</taxon>
        <taxon>Mycena</taxon>
    </lineage>
</organism>
<dbReference type="Proteomes" id="UP001215598">
    <property type="component" value="Unassembled WGS sequence"/>
</dbReference>
<gene>
    <name evidence="1" type="ORF">B0H16DRAFT_1721175</name>
</gene>
<reference evidence="1" key="1">
    <citation type="submission" date="2023-03" db="EMBL/GenBank/DDBJ databases">
        <title>Massive genome expansion in bonnet fungi (Mycena s.s.) driven by repeated elements and novel gene families across ecological guilds.</title>
        <authorList>
            <consortium name="Lawrence Berkeley National Laboratory"/>
            <person name="Harder C.B."/>
            <person name="Miyauchi S."/>
            <person name="Viragh M."/>
            <person name="Kuo A."/>
            <person name="Thoen E."/>
            <person name="Andreopoulos B."/>
            <person name="Lu D."/>
            <person name="Skrede I."/>
            <person name="Drula E."/>
            <person name="Henrissat B."/>
            <person name="Morin E."/>
            <person name="Kohler A."/>
            <person name="Barry K."/>
            <person name="LaButti K."/>
            <person name="Morin E."/>
            <person name="Salamov A."/>
            <person name="Lipzen A."/>
            <person name="Mereny Z."/>
            <person name="Hegedus B."/>
            <person name="Baldrian P."/>
            <person name="Stursova M."/>
            <person name="Weitz H."/>
            <person name="Taylor A."/>
            <person name="Grigoriev I.V."/>
            <person name="Nagy L.G."/>
            <person name="Martin F."/>
            <person name="Kauserud H."/>
        </authorList>
    </citation>
    <scope>NUCLEOTIDE SEQUENCE</scope>
    <source>
        <strain evidence="1">CBHHK182m</strain>
    </source>
</reference>
<protein>
    <submittedName>
        <fullName evidence="1">Uncharacterized protein</fullName>
    </submittedName>
</protein>
<evidence type="ECO:0000313" key="1">
    <source>
        <dbReference type="EMBL" id="KAJ7758065.1"/>
    </source>
</evidence>
<comment type="caution">
    <text evidence="1">The sequence shown here is derived from an EMBL/GenBank/DDBJ whole genome shotgun (WGS) entry which is preliminary data.</text>
</comment>
<name>A0AAD7NFI5_9AGAR</name>
<keyword evidence="2" id="KW-1185">Reference proteome</keyword>
<sequence length="127" mass="14193">MSDDEPEAGTFTYRTARFIDNSFRIDGEMSHQSTVTGDRGIFISDDGERQAETLRNITYKRRRLCLRPNKLNDSLAEWIPVAADGDDEIAEELRATMDGISGSGNARKRKSYLSSVGLTNETSPPLF</sequence>
<dbReference type="EMBL" id="JARKIB010000043">
    <property type="protein sequence ID" value="KAJ7758065.1"/>
    <property type="molecule type" value="Genomic_DNA"/>
</dbReference>
<evidence type="ECO:0000313" key="2">
    <source>
        <dbReference type="Proteomes" id="UP001215598"/>
    </source>
</evidence>
<accession>A0AAD7NFI5</accession>
<proteinExistence type="predicted"/>